<reference evidence="1 2" key="1">
    <citation type="submission" date="2019-03" db="EMBL/GenBank/DDBJ databases">
        <authorList>
            <consortium name="Pathogen Informatics"/>
        </authorList>
    </citation>
    <scope>NUCLEOTIDE SEQUENCE [LARGE SCALE GENOMIC DNA]</scope>
    <source>
        <strain evidence="1 2">NCTC12282</strain>
    </source>
</reference>
<sequence>MITLNSKAQLTVDIMLKWLSVKSLLLMPLSSLINPDVPLNAISSFILAVQNTK</sequence>
<proteinExistence type="predicted"/>
<name>A0A484ZI78_9GAMM</name>
<protein>
    <submittedName>
        <fullName evidence="1">Uncharacterized protein</fullName>
    </submittedName>
</protein>
<organism evidence="1 2">
    <name type="scientific">Budvicia aquatica</name>
    <dbReference type="NCBI Taxonomy" id="82979"/>
    <lineage>
        <taxon>Bacteria</taxon>
        <taxon>Pseudomonadati</taxon>
        <taxon>Pseudomonadota</taxon>
        <taxon>Gammaproteobacteria</taxon>
        <taxon>Enterobacterales</taxon>
        <taxon>Budviciaceae</taxon>
        <taxon>Budvicia</taxon>
    </lineage>
</organism>
<evidence type="ECO:0000313" key="1">
    <source>
        <dbReference type="EMBL" id="VFS47708.1"/>
    </source>
</evidence>
<evidence type="ECO:0000313" key="2">
    <source>
        <dbReference type="Proteomes" id="UP000373449"/>
    </source>
</evidence>
<dbReference type="Proteomes" id="UP000373449">
    <property type="component" value="Unassembled WGS sequence"/>
</dbReference>
<dbReference type="AlphaFoldDB" id="A0A484ZI78"/>
<gene>
    <name evidence="1" type="ORF">NCTC12282_02646</name>
</gene>
<dbReference type="EMBL" id="CAADJA010000002">
    <property type="protein sequence ID" value="VFS47708.1"/>
    <property type="molecule type" value="Genomic_DNA"/>
</dbReference>
<accession>A0A484ZI78</accession>